<dbReference type="SMART" id="SM01189">
    <property type="entry name" value="ELM2"/>
    <property type="match status" value="1"/>
</dbReference>
<evidence type="ECO:0000259" key="7">
    <source>
        <dbReference type="PROSITE" id="PS51156"/>
    </source>
</evidence>
<dbReference type="Gene3D" id="1.10.10.60">
    <property type="entry name" value="Homeodomain-like"/>
    <property type="match status" value="1"/>
</dbReference>
<keyword evidence="4" id="KW-0238">DNA-binding</keyword>
<evidence type="ECO:0000256" key="6">
    <source>
        <dbReference type="SAM" id="MobiDB-lite"/>
    </source>
</evidence>
<dbReference type="SUPFAM" id="SSF46689">
    <property type="entry name" value="Homeodomain-like"/>
    <property type="match status" value="1"/>
</dbReference>
<dbReference type="InterPro" id="IPR017884">
    <property type="entry name" value="SANT_dom"/>
</dbReference>
<keyword evidence="2" id="KW-0863">Zinc-finger</keyword>
<dbReference type="GO" id="GO:0042826">
    <property type="term" value="F:histone deacetylase binding"/>
    <property type="evidence" value="ECO:0007669"/>
    <property type="project" value="TreeGrafter"/>
</dbReference>
<dbReference type="PROSITE" id="PS51156">
    <property type="entry name" value="ELM2"/>
    <property type="match status" value="1"/>
</dbReference>
<feature type="region of interest" description="Disordered" evidence="6">
    <location>
        <begin position="82"/>
        <end position="105"/>
    </location>
</feature>
<evidence type="ECO:0000256" key="4">
    <source>
        <dbReference type="ARBA" id="ARBA00023125"/>
    </source>
</evidence>
<dbReference type="FunFam" id="1.10.10.60:FF:000012">
    <property type="entry name" value="Metastasis-associated 1 family, member 3"/>
    <property type="match status" value="1"/>
</dbReference>
<evidence type="ECO:0000313" key="9">
    <source>
        <dbReference type="EMBL" id="CAF1062926.1"/>
    </source>
</evidence>
<dbReference type="Proteomes" id="UP000681722">
    <property type="component" value="Unassembled WGS sequence"/>
</dbReference>
<reference evidence="10" key="1">
    <citation type="submission" date="2021-02" db="EMBL/GenBank/DDBJ databases">
        <authorList>
            <person name="Nowell W R."/>
        </authorList>
    </citation>
    <scope>NUCLEOTIDE SEQUENCE</scope>
</reference>
<feature type="domain" description="SANT" evidence="8">
    <location>
        <begin position="256"/>
        <end position="307"/>
    </location>
</feature>
<dbReference type="PROSITE" id="PS51293">
    <property type="entry name" value="SANT"/>
    <property type="match status" value="1"/>
</dbReference>
<dbReference type="GO" id="GO:0000122">
    <property type="term" value="P:negative regulation of transcription by RNA polymerase II"/>
    <property type="evidence" value="ECO:0007669"/>
    <property type="project" value="TreeGrafter"/>
</dbReference>
<dbReference type="Gene3D" id="4.10.1240.50">
    <property type="match status" value="1"/>
</dbReference>
<keyword evidence="13" id="KW-1185">Reference proteome</keyword>
<organism evidence="10 13">
    <name type="scientific">Didymodactylos carnosus</name>
    <dbReference type="NCBI Taxonomy" id="1234261"/>
    <lineage>
        <taxon>Eukaryota</taxon>
        <taxon>Metazoa</taxon>
        <taxon>Spiralia</taxon>
        <taxon>Gnathifera</taxon>
        <taxon>Rotifera</taxon>
        <taxon>Eurotatoria</taxon>
        <taxon>Bdelloidea</taxon>
        <taxon>Philodinida</taxon>
        <taxon>Philodinidae</taxon>
        <taxon>Didymodactylos</taxon>
    </lineage>
</organism>
<evidence type="ECO:0000313" key="10">
    <source>
        <dbReference type="EMBL" id="CAF1195928.1"/>
    </source>
</evidence>
<dbReference type="GO" id="GO:0003677">
    <property type="term" value="F:DNA binding"/>
    <property type="evidence" value="ECO:0007669"/>
    <property type="project" value="UniProtKB-KW"/>
</dbReference>
<dbReference type="EMBL" id="CAJOBC010008390">
    <property type="protein sequence ID" value="CAF3960332.1"/>
    <property type="molecule type" value="Genomic_DNA"/>
</dbReference>
<keyword evidence="1" id="KW-0479">Metal-binding</keyword>
<dbReference type="InterPro" id="IPR040138">
    <property type="entry name" value="MIER/MTA"/>
</dbReference>
<feature type="domain" description="ELM2" evidence="7">
    <location>
        <begin position="163"/>
        <end position="251"/>
    </location>
</feature>
<feature type="region of interest" description="Disordered" evidence="6">
    <location>
        <begin position="369"/>
        <end position="388"/>
    </location>
</feature>
<evidence type="ECO:0000313" key="12">
    <source>
        <dbReference type="EMBL" id="CAF3960332.1"/>
    </source>
</evidence>
<keyword evidence="5" id="KW-0539">Nucleus</keyword>
<dbReference type="PANTHER" id="PTHR10865">
    <property type="entry name" value="METASTASIS-ASSOCIATED PROTEIN AND MESODERM INDUCTION EARLY RESPONSE PROTEIN"/>
    <property type="match status" value="1"/>
</dbReference>
<dbReference type="Proteomes" id="UP000677228">
    <property type="component" value="Unassembled WGS sequence"/>
</dbReference>
<evidence type="ECO:0008006" key="14">
    <source>
        <dbReference type="Google" id="ProtNLM"/>
    </source>
</evidence>
<feature type="compositionally biased region" description="Polar residues" evidence="6">
    <location>
        <begin position="462"/>
        <end position="481"/>
    </location>
</feature>
<dbReference type="GO" id="GO:0005654">
    <property type="term" value="C:nucleoplasm"/>
    <property type="evidence" value="ECO:0007669"/>
    <property type="project" value="TreeGrafter"/>
</dbReference>
<dbReference type="OrthoDB" id="5916873at2759"/>
<name>A0A814W1X9_9BILA</name>
<feature type="region of interest" description="Disordered" evidence="6">
    <location>
        <begin position="1"/>
        <end position="25"/>
    </location>
</feature>
<evidence type="ECO:0000313" key="13">
    <source>
        <dbReference type="Proteomes" id="UP000663829"/>
    </source>
</evidence>
<accession>A0A814W1X9</accession>
<evidence type="ECO:0000256" key="3">
    <source>
        <dbReference type="ARBA" id="ARBA00022833"/>
    </source>
</evidence>
<feature type="region of interest" description="Disordered" evidence="6">
    <location>
        <begin position="456"/>
        <end position="488"/>
    </location>
</feature>
<proteinExistence type="predicted"/>
<dbReference type="InterPro" id="IPR009057">
    <property type="entry name" value="Homeodomain-like_sf"/>
</dbReference>
<feature type="compositionally biased region" description="Low complexity" evidence="6">
    <location>
        <begin position="89"/>
        <end position="102"/>
    </location>
</feature>
<dbReference type="Pfam" id="PF01448">
    <property type="entry name" value="ELM2"/>
    <property type="match status" value="1"/>
</dbReference>
<dbReference type="GO" id="GO:0003714">
    <property type="term" value="F:transcription corepressor activity"/>
    <property type="evidence" value="ECO:0007669"/>
    <property type="project" value="TreeGrafter"/>
</dbReference>
<dbReference type="Proteomes" id="UP000682733">
    <property type="component" value="Unassembled WGS sequence"/>
</dbReference>
<sequence>MATNSPTTITESDADTDYKVAENNVAQDEYDDERTIDEEEQNQTMSAEDIQSELAELQAESEMPISELLKLYSFVPNTTSNRVQRNLDESSMSSTDESTSTSHDAEYQNLLTNNTTGQLWKVNKHSVILTQNLMKNQKISYLGTSDGNDEEDTDPSYSLEWQKSISVGDQFQALVPELTANNSNTSIDKDQTDIFGQLLWSPSNIDDALIDQYLKEACKEFPTADQEVALEIFMSCSYELDQALEKFRVSNKNIFSMTPWSINECDLFEKCFKEYGKDFYKMHLFKLTNRSVRELVNFYYIWKKTERHDIFVQKNPVEKRRFHLHPFVTDYLEKFLDEQEQQLMNTHDNGGVTSSNSLLSADIKRRSPLPNSIASITSPDKRPNETIEISMNKRRCTVEHENSSILTKNNNTLPAVLLDTFVPSQENGGEKQTKVKKSVKTTTSIVVTKETVAPSNDDVLAQPTSNIPNTIIQEPNQNDSVVSDLKPV</sequence>
<keyword evidence="3" id="KW-0862">Zinc</keyword>
<protein>
    <recommendedName>
        <fullName evidence="14">Mesoderm induction early response protein 1</fullName>
    </recommendedName>
</protein>
<evidence type="ECO:0000256" key="2">
    <source>
        <dbReference type="ARBA" id="ARBA00022771"/>
    </source>
</evidence>
<dbReference type="AlphaFoldDB" id="A0A814W1X9"/>
<evidence type="ECO:0000259" key="8">
    <source>
        <dbReference type="PROSITE" id="PS51293"/>
    </source>
</evidence>
<evidence type="ECO:0000256" key="5">
    <source>
        <dbReference type="ARBA" id="ARBA00023242"/>
    </source>
</evidence>
<dbReference type="EMBL" id="CAJNOK010008411">
    <property type="protein sequence ID" value="CAF1062926.1"/>
    <property type="molecule type" value="Genomic_DNA"/>
</dbReference>
<dbReference type="EMBL" id="CAJOBA010008424">
    <property type="protein sequence ID" value="CAF3828232.1"/>
    <property type="molecule type" value="Genomic_DNA"/>
</dbReference>
<feature type="compositionally biased region" description="Polar residues" evidence="6">
    <location>
        <begin position="1"/>
        <end position="11"/>
    </location>
</feature>
<feature type="compositionally biased region" description="Polar residues" evidence="6">
    <location>
        <begin position="369"/>
        <end position="378"/>
    </location>
</feature>
<evidence type="ECO:0000256" key="1">
    <source>
        <dbReference type="ARBA" id="ARBA00022723"/>
    </source>
</evidence>
<gene>
    <name evidence="10" type="ORF">GPM918_LOCUS23460</name>
    <name evidence="9" type="ORF">OVA965_LOCUS17508</name>
    <name evidence="12" type="ORF">SRO942_LOCUS23461</name>
    <name evidence="11" type="ORF">TMI583_LOCUS17518</name>
</gene>
<dbReference type="InterPro" id="IPR000949">
    <property type="entry name" value="ELM2_dom"/>
</dbReference>
<dbReference type="EMBL" id="CAJNOQ010008388">
    <property type="protein sequence ID" value="CAF1195928.1"/>
    <property type="molecule type" value="Genomic_DNA"/>
</dbReference>
<comment type="caution">
    <text evidence="10">The sequence shown here is derived from an EMBL/GenBank/DDBJ whole genome shotgun (WGS) entry which is preliminary data.</text>
</comment>
<dbReference type="Proteomes" id="UP000663829">
    <property type="component" value="Unassembled WGS sequence"/>
</dbReference>
<evidence type="ECO:0000313" key="11">
    <source>
        <dbReference type="EMBL" id="CAF3828232.1"/>
    </source>
</evidence>
<dbReference type="PANTHER" id="PTHR10865:SF28">
    <property type="entry name" value="ELM2 DOMAIN-CONTAINING PROTEIN"/>
    <property type="match status" value="1"/>
</dbReference>
<dbReference type="GO" id="GO:0008270">
    <property type="term" value="F:zinc ion binding"/>
    <property type="evidence" value="ECO:0007669"/>
    <property type="project" value="UniProtKB-KW"/>
</dbReference>